<dbReference type="PANTHER" id="PTHR45712:SF22">
    <property type="entry name" value="INSULIN-LIKE GROWTH FACTOR-BINDING PROTEIN COMPLEX ACID LABILE SUBUNIT"/>
    <property type="match status" value="1"/>
</dbReference>
<dbReference type="OrthoDB" id="40118at2759"/>
<comment type="caution">
    <text evidence="4">The sequence shown here is derived from an EMBL/GenBank/DDBJ whole genome shotgun (WGS) entry which is preliminary data.</text>
</comment>
<dbReference type="SUPFAM" id="SSF52058">
    <property type="entry name" value="L domain-like"/>
    <property type="match status" value="1"/>
</dbReference>
<dbReference type="PANTHER" id="PTHR45712">
    <property type="entry name" value="AGAP008170-PA"/>
    <property type="match status" value="1"/>
</dbReference>
<name>A0A8K0CNN5_IGNLU</name>
<feature type="chain" id="PRO_5035455079" evidence="3">
    <location>
        <begin position="26"/>
        <end position="224"/>
    </location>
</feature>
<keyword evidence="5" id="KW-1185">Reference proteome</keyword>
<dbReference type="InterPro" id="IPR032675">
    <property type="entry name" value="LRR_dom_sf"/>
</dbReference>
<dbReference type="InterPro" id="IPR003591">
    <property type="entry name" value="Leu-rich_rpt_typical-subtyp"/>
</dbReference>
<evidence type="ECO:0000256" key="3">
    <source>
        <dbReference type="SAM" id="SignalP"/>
    </source>
</evidence>
<dbReference type="SMART" id="SM00369">
    <property type="entry name" value="LRR_TYP"/>
    <property type="match status" value="5"/>
</dbReference>
<dbReference type="PROSITE" id="PS51450">
    <property type="entry name" value="LRR"/>
    <property type="match status" value="2"/>
</dbReference>
<keyword evidence="2" id="KW-0677">Repeat</keyword>
<reference evidence="4" key="1">
    <citation type="submission" date="2019-08" db="EMBL/GenBank/DDBJ databases">
        <title>The genome of the North American firefly Photinus pyralis.</title>
        <authorList>
            <consortium name="Photinus pyralis genome working group"/>
            <person name="Fallon T.R."/>
            <person name="Sander Lower S.E."/>
            <person name="Weng J.-K."/>
        </authorList>
    </citation>
    <scope>NUCLEOTIDE SEQUENCE</scope>
    <source>
        <strain evidence="4">TRF0915ILg1</strain>
        <tissue evidence="4">Whole body</tissue>
    </source>
</reference>
<protein>
    <submittedName>
        <fullName evidence="4">Uncharacterized protein</fullName>
    </submittedName>
</protein>
<dbReference type="Proteomes" id="UP000801492">
    <property type="component" value="Unassembled WGS sequence"/>
</dbReference>
<keyword evidence="1" id="KW-0433">Leucine-rich repeat</keyword>
<evidence type="ECO:0000313" key="5">
    <source>
        <dbReference type="Proteomes" id="UP000801492"/>
    </source>
</evidence>
<dbReference type="EMBL" id="VTPC01047140">
    <property type="protein sequence ID" value="KAF2890750.1"/>
    <property type="molecule type" value="Genomic_DNA"/>
</dbReference>
<proteinExistence type="predicted"/>
<evidence type="ECO:0000256" key="1">
    <source>
        <dbReference type="ARBA" id="ARBA00022614"/>
    </source>
</evidence>
<dbReference type="AlphaFoldDB" id="A0A8K0CNN5"/>
<evidence type="ECO:0000256" key="2">
    <source>
        <dbReference type="ARBA" id="ARBA00022737"/>
    </source>
</evidence>
<organism evidence="4 5">
    <name type="scientific">Ignelater luminosus</name>
    <name type="common">Cucubano</name>
    <name type="synonym">Pyrophorus luminosus</name>
    <dbReference type="NCBI Taxonomy" id="2038154"/>
    <lineage>
        <taxon>Eukaryota</taxon>
        <taxon>Metazoa</taxon>
        <taxon>Ecdysozoa</taxon>
        <taxon>Arthropoda</taxon>
        <taxon>Hexapoda</taxon>
        <taxon>Insecta</taxon>
        <taxon>Pterygota</taxon>
        <taxon>Neoptera</taxon>
        <taxon>Endopterygota</taxon>
        <taxon>Coleoptera</taxon>
        <taxon>Polyphaga</taxon>
        <taxon>Elateriformia</taxon>
        <taxon>Elateroidea</taxon>
        <taxon>Elateridae</taxon>
        <taxon>Agrypninae</taxon>
        <taxon>Pyrophorini</taxon>
        <taxon>Ignelater</taxon>
    </lineage>
</organism>
<gene>
    <name evidence="4" type="ORF">ILUMI_15423</name>
</gene>
<dbReference type="Gene3D" id="3.80.10.10">
    <property type="entry name" value="Ribonuclease Inhibitor"/>
    <property type="match status" value="2"/>
</dbReference>
<feature type="signal peptide" evidence="3">
    <location>
        <begin position="1"/>
        <end position="25"/>
    </location>
</feature>
<accession>A0A8K0CNN5</accession>
<dbReference type="Pfam" id="PF13855">
    <property type="entry name" value="LRR_8"/>
    <property type="match status" value="2"/>
</dbReference>
<sequence length="224" mass="25728">MAYLQILNILFQLIILGSFVNPAELCEKVDSHSAICPGQNYTALPADFQRNIEDLNLAHNNITELEANELKQYPKVRNFNLNYNQIRSSNSIRAIHHLRKLERLSVSGNDMYTFDFQVLARNNYLKEIEASDNKHIFIKEKCVLLRKLERLSLNGNNMENFPSSVLKCFTNLRYLDLRNNSLHTLPSNIHEILPKLEVILLAGNPLTVGDLDAFVFSRSDLNNN</sequence>
<evidence type="ECO:0000313" key="4">
    <source>
        <dbReference type="EMBL" id="KAF2890750.1"/>
    </source>
</evidence>
<dbReference type="InterPro" id="IPR001611">
    <property type="entry name" value="Leu-rich_rpt"/>
</dbReference>
<dbReference type="InterPro" id="IPR050333">
    <property type="entry name" value="SLRP"/>
</dbReference>
<keyword evidence="3" id="KW-0732">Signal</keyword>